<protein>
    <submittedName>
        <fullName evidence="1 3">Uncharacterized protein</fullName>
    </submittedName>
</protein>
<evidence type="ECO:0000313" key="3">
    <source>
        <dbReference type="WBParaSite" id="HPLM_0000523301-mRNA-1"/>
    </source>
</evidence>
<gene>
    <name evidence="1" type="ORF">HPLM_LOCUS5225</name>
</gene>
<proteinExistence type="predicted"/>
<dbReference type="EMBL" id="UZAF01016305">
    <property type="protein sequence ID" value="VDO25296.1"/>
    <property type="molecule type" value="Genomic_DNA"/>
</dbReference>
<dbReference type="WBParaSite" id="HPLM_0000523301-mRNA-1">
    <property type="protein sequence ID" value="HPLM_0000523301-mRNA-1"/>
    <property type="gene ID" value="HPLM_0000523301"/>
</dbReference>
<evidence type="ECO:0000313" key="1">
    <source>
        <dbReference type="EMBL" id="VDO25296.1"/>
    </source>
</evidence>
<dbReference type="Proteomes" id="UP000268014">
    <property type="component" value="Unassembled WGS sequence"/>
</dbReference>
<reference evidence="3" key="1">
    <citation type="submission" date="2017-02" db="UniProtKB">
        <authorList>
            <consortium name="WormBaseParasite"/>
        </authorList>
    </citation>
    <scope>IDENTIFICATION</scope>
</reference>
<organism evidence="3">
    <name type="scientific">Haemonchus placei</name>
    <name type="common">Barber's pole worm</name>
    <dbReference type="NCBI Taxonomy" id="6290"/>
    <lineage>
        <taxon>Eukaryota</taxon>
        <taxon>Metazoa</taxon>
        <taxon>Ecdysozoa</taxon>
        <taxon>Nematoda</taxon>
        <taxon>Chromadorea</taxon>
        <taxon>Rhabditida</taxon>
        <taxon>Rhabditina</taxon>
        <taxon>Rhabditomorpha</taxon>
        <taxon>Strongyloidea</taxon>
        <taxon>Trichostrongylidae</taxon>
        <taxon>Haemonchus</taxon>
    </lineage>
</organism>
<dbReference type="STRING" id="6290.A0A0N4W5I9"/>
<sequence length="223" mass="25195">MTEGQLQCAGYSVSENWKVPLALQIYWKPVIIMVYEAKVVNELIINLLSRFSFDDNSTQAECQLVAWTKFFLEPCIETDTDLIPPSDWSRILHKLVAATGFFDAPLVEAVMAKVPNLSDKRRRQVRRIMDISLSESLCAVDDSMSVRTLEDLQRLIRKGTALTTAEPPGDGFVLCDSEEWCSMPLGFLPGGSVDTFSLIIDDDWILAQSRRKDRDLSVIEEDE</sequence>
<reference evidence="1 2" key="2">
    <citation type="submission" date="2018-11" db="EMBL/GenBank/DDBJ databases">
        <authorList>
            <consortium name="Pathogen Informatics"/>
        </authorList>
    </citation>
    <scope>NUCLEOTIDE SEQUENCE [LARGE SCALE GENOMIC DNA]</scope>
    <source>
        <strain evidence="1 2">MHpl1</strain>
    </source>
</reference>
<name>A0A0N4W5I9_HAEPC</name>
<accession>A0A0N4W5I9</accession>
<evidence type="ECO:0000313" key="2">
    <source>
        <dbReference type="Proteomes" id="UP000268014"/>
    </source>
</evidence>
<dbReference type="OrthoDB" id="10263222at2759"/>
<dbReference type="AlphaFoldDB" id="A0A0N4W5I9"/>
<keyword evidence="2" id="KW-1185">Reference proteome</keyword>